<dbReference type="AlphaFoldDB" id="A0A2A2TA08"/>
<dbReference type="PANTHER" id="PTHR43019">
    <property type="entry name" value="SERINE ENDOPROTEASE DEGS"/>
    <property type="match status" value="1"/>
</dbReference>
<dbReference type="EMBL" id="NTFS01000628">
    <property type="protein sequence ID" value="PAX45958.1"/>
    <property type="molecule type" value="Genomic_DNA"/>
</dbReference>
<keyword evidence="2" id="KW-1185">Reference proteome</keyword>
<name>A0A2A2TA08_9CYAN</name>
<evidence type="ECO:0000313" key="2">
    <source>
        <dbReference type="Proteomes" id="UP000218238"/>
    </source>
</evidence>
<dbReference type="PANTHER" id="PTHR43019:SF23">
    <property type="entry name" value="PROTEASE DO-LIKE 5, CHLOROPLASTIC"/>
    <property type="match status" value="1"/>
</dbReference>
<dbReference type="Gene3D" id="2.40.10.10">
    <property type="entry name" value="Trypsin-like serine proteases"/>
    <property type="match status" value="2"/>
</dbReference>
<organism evidence="1 2">
    <name type="scientific">Brunnivagina elsteri CCALA 953</name>
    <dbReference type="NCBI Taxonomy" id="987040"/>
    <lineage>
        <taxon>Bacteria</taxon>
        <taxon>Bacillati</taxon>
        <taxon>Cyanobacteriota</taxon>
        <taxon>Cyanophyceae</taxon>
        <taxon>Nostocales</taxon>
        <taxon>Calotrichaceae</taxon>
        <taxon>Brunnivagina</taxon>
    </lineage>
</organism>
<protein>
    <submittedName>
        <fullName evidence="1">Peptidase S1</fullName>
    </submittedName>
</protein>
<dbReference type="Proteomes" id="UP000218238">
    <property type="component" value="Unassembled WGS sequence"/>
</dbReference>
<reference evidence="1 2" key="1">
    <citation type="submission" date="2017-08" db="EMBL/GenBank/DDBJ databases">
        <title>Draft genome sequence of filamentous cyanobacterium Calothrix elsteri CCALA 953.</title>
        <authorList>
            <person name="Gagunashvili A.N."/>
            <person name="Elster J."/>
            <person name="Andresson O.S."/>
        </authorList>
    </citation>
    <scope>NUCLEOTIDE SEQUENCE [LARGE SCALE GENOMIC DNA]</scope>
    <source>
        <strain evidence="1 2">CCALA 953</strain>
    </source>
</reference>
<dbReference type="OrthoDB" id="449254at2"/>
<dbReference type="InterPro" id="IPR043504">
    <property type="entry name" value="Peptidase_S1_PA_chymotrypsin"/>
</dbReference>
<comment type="caution">
    <text evidence="1">The sequence shown here is derived from an EMBL/GenBank/DDBJ whole genome shotgun (WGS) entry which is preliminary data.</text>
</comment>
<dbReference type="SUPFAM" id="SSF50494">
    <property type="entry name" value="Trypsin-like serine proteases"/>
    <property type="match status" value="1"/>
</dbReference>
<proteinExistence type="predicted"/>
<sequence>MPTSSVWFSINLLLAILLLQSCSSMSMGNIGHKTVEEVNKSIVYNDGNGQQKDNLPVAEIARKITVRILAESGSGSGVIVSRKGQTYTVLTCQHVLDIDKNGKYNVLSADGKVYKARFKVISNPQNIDLALVQFESKIVYPVVTLGNSNLLASDAPIFAAGFPNYHTVNKDEIEDTREWGTKAFRFTDGKVSMVLKDKSLPNGYRLGYTNDVKVGMSGGPVLNGKGELVGINGRLKYPIQGIEVFTFADGSKPSQEMFGKMEPLSWAIPIVIFRQLAEESLQI</sequence>
<gene>
    <name evidence="1" type="ORF">CK510_29275</name>
</gene>
<accession>A0A2A2TA08</accession>
<evidence type="ECO:0000313" key="1">
    <source>
        <dbReference type="EMBL" id="PAX45958.1"/>
    </source>
</evidence>
<dbReference type="Pfam" id="PF13365">
    <property type="entry name" value="Trypsin_2"/>
    <property type="match status" value="1"/>
</dbReference>
<dbReference type="InterPro" id="IPR009003">
    <property type="entry name" value="Peptidase_S1_PA"/>
</dbReference>